<evidence type="ECO:0000313" key="9">
    <source>
        <dbReference type="EMBL" id="PLT71636.1"/>
    </source>
</evidence>
<accession>A0A2N5P927</accession>
<evidence type="ECO:0000256" key="4">
    <source>
        <dbReference type="ARBA" id="ARBA00022840"/>
    </source>
</evidence>
<reference evidence="7" key="3">
    <citation type="submission" date="2022-12" db="EMBL/GenBank/DDBJ databases">
        <title>Genome of R. gnavus strain RSHDN_123.</title>
        <authorList>
            <person name="Abdugheni R."/>
        </authorList>
    </citation>
    <scope>NUCLEOTIDE SEQUENCE</scope>
    <source>
        <strain evidence="7">RSHDN_123</strain>
    </source>
</reference>
<dbReference type="EMBL" id="JAPRAY010000023">
    <property type="protein sequence ID" value="MCZ0668793.1"/>
    <property type="molecule type" value="Genomic_DNA"/>
</dbReference>
<reference evidence="10 11" key="1">
    <citation type="journal article" date="2017" name="Genome Med.">
        <title>A novel Ruminococcus gnavus clade enriched in inflammatory bowel disease patients.</title>
        <authorList>
            <person name="Hall A.B."/>
            <person name="Yassour M."/>
            <person name="Sauk J."/>
            <person name="Garner A."/>
            <person name="Jiang X."/>
            <person name="Arthur T."/>
            <person name="Lagoudas G.K."/>
            <person name="Vatanen T."/>
            <person name="Fornelos N."/>
            <person name="Wilson R."/>
            <person name="Bertha M."/>
            <person name="Cohen M."/>
            <person name="Garber J."/>
            <person name="Khalili H."/>
            <person name="Gevers D."/>
            <person name="Ananthakrishnan A.N."/>
            <person name="Kugathasan S."/>
            <person name="Lander E.S."/>
            <person name="Blainey P."/>
            <person name="Vlamakis H."/>
            <person name="Xavier R.J."/>
            <person name="Huttenhower C."/>
        </authorList>
    </citation>
    <scope>NUCLEOTIDE SEQUENCE [LARGE SCALE GENOMIC DNA]</scope>
    <source>
        <strain evidence="8 10">RJX1118</strain>
        <strain evidence="9 11">RJX1124</strain>
    </source>
</reference>
<evidence type="ECO:0000313" key="10">
    <source>
        <dbReference type="Proteomes" id="UP000234849"/>
    </source>
</evidence>
<dbReference type="SUPFAM" id="SSF52540">
    <property type="entry name" value="P-loop containing nucleoside triphosphate hydrolases"/>
    <property type="match status" value="1"/>
</dbReference>
<sequence>MIEIKNLTKTYKLNKKQMKESRTTNPIKTAVNDLTLTARKGEIYGLLGPNGAGKTTTLRCISTIIRPTKGEIYVDGHEVRKEPEKVREKIGFLTGDIKLDPQFSPDYMFDFFGKIHGVKPERLKERKEELFTYFGIKDFAHKKMKELSTGMGQKAAIAVSLVHDPDIVIFDEPTNGLDVVTARSVTDYLKRLKEEGKLVIISTHIMSEAEKLCDRIGVIIDGRKVMEGHLEDILRETQTEDLEDAFFELYSQVKGGGEDA</sequence>
<evidence type="ECO:0000313" key="8">
    <source>
        <dbReference type="EMBL" id="PLT56181.1"/>
    </source>
</evidence>
<dbReference type="GO" id="GO:0005524">
    <property type="term" value="F:ATP binding"/>
    <property type="evidence" value="ECO:0007669"/>
    <property type="project" value="UniProtKB-KW"/>
</dbReference>
<keyword evidence="4 9" id="KW-0067">ATP-binding</keyword>
<reference evidence="6" key="2">
    <citation type="submission" date="2022-11" db="EMBL/GenBank/DDBJ databases">
        <title>Temperate bacteriophages infecting mucin-degrading bacterium Ruminococcus gnavus from the human gut.</title>
        <authorList>
            <person name="Buttimer C."/>
        </authorList>
    </citation>
    <scope>NUCLEOTIDE SEQUENCE</scope>
    <source>
        <strain evidence="6">CCUG 49994</strain>
    </source>
</reference>
<organism evidence="9 11">
    <name type="scientific">Mediterraneibacter gnavus</name>
    <name type="common">Ruminococcus gnavus</name>
    <dbReference type="NCBI Taxonomy" id="33038"/>
    <lineage>
        <taxon>Bacteria</taxon>
        <taxon>Bacillati</taxon>
        <taxon>Bacillota</taxon>
        <taxon>Clostridia</taxon>
        <taxon>Lachnospirales</taxon>
        <taxon>Lachnospiraceae</taxon>
        <taxon>Mediterraneibacter</taxon>
    </lineage>
</organism>
<dbReference type="PROSITE" id="PS50893">
    <property type="entry name" value="ABC_TRANSPORTER_2"/>
    <property type="match status" value="1"/>
</dbReference>
<keyword evidence="3" id="KW-0547">Nucleotide-binding</keyword>
<evidence type="ECO:0000256" key="2">
    <source>
        <dbReference type="ARBA" id="ARBA00022448"/>
    </source>
</evidence>
<dbReference type="InterPro" id="IPR003439">
    <property type="entry name" value="ABC_transporter-like_ATP-bd"/>
</dbReference>
<evidence type="ECO:0000313" key="11">
    <source>
        <dbReference type="Proteomes" id="UP000234891"/>
    </source>
</evidence>
<dbReference type="InterPro" id="IPR050763">
    <property type="entry name" value="ABC_transporter_ATP-binding"/>
</dbReference>
<dbReference type="EMBL" id="NIHS01000021">
    <property type="protein sequence ID" value="PLT71636.1"/>
    <property type="molecule type" value="Genomic_DNA"/>
</dbReference>
<dbReference type="Proteomes" id="UP000234849">
    <property type="component" value="Unassembled WGS sequence"/>
</dbReference>
<dbReference type="AlphaFoldDB" id="A0A2N5P927"/>
<dbReference type="Proteomes" id="UP001148455">
    <property type="component" value="Unassembled WGS sequence"/>
</dbReference>
<dbReference type="Proteomes" id="UP000234891">
    <property type="component" value="Unassembled WGS sequence"/>
</dbReference>
<gene>
    <name evidence="8" type="ORF">CDL18_05785</name>
    <name evidence="9" type="ORF">CDL26_11455</name>
    <name evidence="7" type="ORF">O8D18_11780</name>
    <name evidence="6" type="ORF">OZZ17_14820</name>
</gene>
<protein>
    <submittedName>
        <fullName evidence="9">ABC transporter ATP-binding protein</fullName>
    </submittedName>
</protein>
<dbReference type="InterPro" id="IPR027417">
    <property type="entry name" value="P-loop_NTPase"/>
</dbReference>
<comment type="similarity">
    <text evidence="1">Belongs to the ABC transporter superfamily.</text>
</comment>
<evidence type="ECO:0000313" key="6">
    <source>
        <dbReference type="EMBL" id="MCZ0668793.1"/>
    </source>
</evidence>
<proteinExistence type="inferred from homology"/>
<dbReference type="Gene3D" id="3.40.50.300">
    <property type="entry name" value="P-loop containing nucleotide triphosphate hydrolases"/>
    <property type="match status" value="1"/>
</dbReference>
<dbReference type="EMBL" id="NIHM01000006">
    <property type="protein sequence ID" value="PLT56181.1"/>
    <property type="molecule type" value="Genomic_DNA"/>
</dbReference>
<keyword evidence="2" id="KW-0813">Transport</keyword>
<evidence type="ECO:0000256" key="1">
    <source>
        <dbReference type="ARBA" id="ARBA00005417"/>
    </source>
</evidence>
<dbReference type="RefSeq" id="WP_022037268.1">
    <property type="nucleotide sequence ID" value="NZ_CAXUHP010000021.1"/>
</dbReference>
<evidence type="ECO:0000256" key="3">
    <source>
        <dbReference type="ARBA" id="ARBA00022741"/>
    </source>
</evidence>
<dbReference type="PANTHER" id="PTHR42711:SF5">
    <property type="entry name" value="ABC TRANSPORTER ATP-BINDING PROTEIN NATA"/>
    <property type="match status" value="1"/>
</dbReference>
<dbReference type="PANTHER" id="PTHR42711">
    <property type="entry name" value="ABC TRANSPORTER ATP-BINDING PROTEIN"/>
    <property type="match status" value="1"/>
</dbReference>
<name>A0A2N5P927_MEDGN</name>
<evidence type="ECO:0000313" key="7">
    <source>
        <dbReference type="EMBL" id="MCZ7694708.1"/>
    </source>
</evidence>
<dbReference type="SMART" id="SM00382">
    <property type="entry name" value="AAA"/>
    <property type="match status" value="1"/>
</dbReference>
<dbReference type="Pfam" id="PF00005">
    <property type="entry name" value="ABC_tran"/>
    <property type="match status" value="1"/>
</dbReference>
<evidence type="ECO:0000259" key="5">
    <source>
        <dbReference type="PROSITE" id="PS50893"/>
    </source>
</evidence>
<comment type="caution">
    <text evidence="9">The sequence shown here is derived from an EMBL/GenBank/DDBJ whole genome shotgun (WGS) entry which is preliminary data.</text>
</comment>
<feature type="domain" description="ABC transporter" evidence="5">
    <location>
        <begin position="2"/>
        <end position="246"/>
    </location>
</feature>
<dbReference type="GO" id="GO:0016887">
    <property type="term" value="F:ATP hydrolysis activity"/>
    <property type="evidence" value="ECO:0007669"/>
    <property type="project" value="InterPro"/>
</dbReference>
<dbReference type="EMBL" id="JAPZED010000013">
    <property type="protein sequence ID" value="MCZ7694708.1"/>
    <property type="molecule type" value="Genomic_DNA"/>
</dbReference>
<dbReference type="Proteomes" id="UP001079535">
    <property type="component" value="Unassembled WGS sequence"/>
</dbReference>
<dbReference type="InterPro" id="IPR003593">
    <property type="entry name" value="AAA+_ATPase"/>
</dbReference>